<dbReference type="InterPro" id="IPR003664">
    <property type="entry name" value="FA_synthesis"/>
</dbReference>
<dbReference type="GO" id="GO:0005737">
    <property type="term" value="C:cytoplasm"/>
    <property type="evidence" value="ECO:0007669"/>
    <property type="project" value="UniProtKB-SubCell"/>
</dbReference>
<dbReference type="Gene3D" id="3.40.718.10">
    <property type="entry name" value="Isopropylmalate Dehydrogenase"/>
    <property type="match status" value="1"/>
</dbReference>
<dbReference type="PANTHER" id="PTHR30100:SF1">
    <property type="entry name" value="PHOSPHATE ACYLTRANSFERASE"/>
    <property type="match status" value="1"/>
</dbReference>
<keyword evidence="4 10" id="KW-0808">Transferase</keyword>
<evidence type="ECO:0000256" key="6">
    <source>
        <dbReference type="ARBA" id="ARBA00023209"/>
    </source>
</evidence>
<evidence type="ECO:0000256" key="1">
    <source>
        <dbReference type="ARBA" id="ARBA00001232"/>
    </source>
</evidence>
<dbReference type="EMBL" id="LR746496">
    <property type="protein sequence ID" value="CAA7602731.1"/>
    <property type="molecule type" value="Genomic_DNA"/>
</dbReference>
<dbReference type="Proteomes" id="UP000836597">
    <property type="component" value="Chromosome"/>
</dbReference>
<evidence type="ECO:0000256" key="7">
    <source>
        <dbReference type="ARBA" id="ARBA00023264"/>
    </source>
</evidence>
<dbReference type="HAMAP" id="MF_00019">
    <property type="entry name" value="PlsX"/>
    <property type="match status" value="1"/>
</dbReference>
<keyword evidence="3 10" id="KW-0444">Lipid biosynthesis</keyword>
<keyword evidence="11" id="KW-0560">Oxidoreductase</keyword>
<sequence length="331" mass="35020">MKIAVDAMGGDHAPGEIVKGACQAAEAFPQLELILVGREREIKPFLPNGSQPGNVVIRQAEETVAMGEHPAQAVRSKKDSSIVVATRMVREKEADALVSAGSTGAQMAASLLGLGRIKGVERPAIATVMPTLEGGKLVLDVGANPDAKAEHLLQYARMGSIYAERILGLREPRVGLLNIGGEEGKGNDLTQHAYPLLKASGLNFIGNIEGRDVPYGRADVVVCDGFVGNVLLKTAEGLAGAFFEQIKEKITSSPVRKLGALMVKPGLKEIARSLDYAEYGGAPLLGVNGISIICHGSSKAKAIRNAVRVAKECVQSRFVEEISRALRPADR</sequence>
<dbReference type="GO" id="GO:0008654">
    <property type="term" value="P:phospholipid biosynthetic process"/>
    <property type="evidence" value="ECO:0007669"/>
    <property type="project" value="UniProtKB-KW"/>
</dbReference>
<accession>A0A8S0X0R7</accession>
<dbReference type="EC" id="2.3.1.274" evidence="8 10"/>
<dbReference type="EMBL" id="CDGJ01000027">
    <property type="protein sequence ID" value="CEJ06412.1"/>
    <property type="molecule type" value="Genomic_DNA"/>
</dbReference>
<dbReference type="AlphaFoldDB" id="A0A8S0X0R7"/>
<keyword evidence="7 10" id="KW-1208">Phospholipid metabolism</keyword>
<keyword evidence="11" id="KW-0012">Acyltransferase</keyword>
<keyword evidence="13" id="KW-1185">Reference proteome</keyword>
<keyword evidence="2 10" id="KW-0963">Cytoplasm</keyword>
<evidence type="ECO:0000313" key="11">
    <source>
        <dbReference type="EMBL" id="CAA7602731.1"/>
    </source>
</evidence>
<organism evidence="11">
    <name type="scientific">Acididesulfobacillus acetoxydans</name>
    <dbReference type="NCBI Taxonomy" id="1561005"/>
    <lineage>
        <taxon>Bacteria</taxon>
        <taxon>Bacillati</taxon>
        <taxon>Bacillota</taxon>
        <taxon>Clostridia</taxon>
        <taxon>Eubacteriales</taxon>
        <taxon>Peptococcaceae</taxon>
        <taxon>Acididesulfobacillus</taxon>
    </lineage>
</organism>
<dbReference type="Proteomes" id="UP001071230">
    <property type="component" value="Unassembled WGS sequence"/>
</dbReference>
<protein>
    <recommendedName>
        <fullName evidence="8 10">Phosphate acyltransferase</fullName>
        <ecNumber evidence="8 10">2.3.1.274</ecNumber>
    </recommendedName>
    <alternativeName>
        <fullName evidence="10">Acyl-ACP phosphotransacylase</fullName>
    </alternativeName>
    <alternativeName>
        <fullName evidence="10">Acyl-[acyl-carrier-protein]--phosphate acyltransferase</fullName>
    </alternativeName>
    <alternativeName>
        <fullName evidence="10">Phosphate-acyl-ACP acyltransferase</fullName>
    </alternativeName>
</protein>
<evidence type="ECO:0000313" key="13">
    <source>
        <dbReference type="Proteomes" id="UP001071230"/>
    </source>
</evidence>
<dbReference type="NCBIfam" id="TIGR00182">
    <property type="entry name" value="plsX"/>
    <property type="match status" value="1"/>
</dbReference>
<reference evidence="11" key="2">
    <citation type="submission" date="2020-01" db="EMBL/GenBank/DDBJ databases">
        <authorList>
            <person name="Hornung B."/>
        </authorList>
    </citation>
    <scope>NUCLEOTIDE SEQUENCE</scope>
    <source>
        <strain evidence="11">PacBioINE</strain>
    </source>
</reference>
<evidence type="ECO:0000256" key="5">
    <source>
        <dbReference type="ARBA" id="ARBA00023098"/>
    </source>
</evidence>
<comment type="subcellular location">
    <subcellularLocation>
        <location evidence="10">Cytoplasm</location>
    </subcellularLocation>
    <text evidence="10">Associated with the membrane possibly through PlsY.</text>
</comment>
<evidence type="ECO:0000256" key="9">
    <source>
        <dbReference type="ARBA" id="ARBA00046608"/>
    </source>
</evidence>
<comment type="subunit">
    <text evidence="9 10">Homodimer. Probably interacts with PlsY.</text>
</comment>
<comment type="pathway">
    <text evidence="10">Lipid metabolism; phospholipid metabolism.</text>
</comment>
<dbReference type="PIRSF" id="PIRSF002465">
    <property type="entry name" value="Phsphlp_syn_PlsX"/>
    <property type="match status" value="1"/>
</dbReference>
<evidence type="ECO:0000256" key="10">
    <source>
        <dbReference type="HAMAP-Rule" id="MF_00019"/>
    </source>
</evidence>
<dbReference type="GO" id="GO:0006633">
    <property type="term" value="P:fatty acid biosynthetic process"/>
    <property type="evidence" value="ECO:0007669"/>
    <property type="project" value="UniProtKB-UniRule"/>
</dbReference>
<evidence type="ECO:0000313" key="12">
    <source>
        <dbReference type="EMBL" id="CEJ06412.1"/>
    </source>
</evidence>
<name>A0A8S0X0R7_9FIRM</name>
<dbReference type="GO" id="GO:0016491">
    <property type="term" value="F:oxidoreductase activity"/>
    <property type="evidence" value="ECO:0007669"/>
    <property type="project" value="UniProtKB-KW"/>
</dbReference>
<dbReference type="InterPro" id="IPR012281">
    <property type="entry name" value="Phospholipid_synth_PlsX-like"/>
</dbReference>
<proteinExistence type="inferred from homology"/>
<comment type="function">
    <text evidence="10">Catalyzes the reversible formation of acyl-phosphate (acyl-PO(4)) from acyl-[acyl-carrier-protein] (acyl-ACP). This enzyme utilizes acyl-ACP as fatty acyl donor, but not acyl-CoA.</text>
</comment>
<evidence type="ECO:0000256" key="4">
    <source>
        <dbReference type="ARBA" id="ARBA00022679"/>
    </source>
</evidence>
<keyword evidence="5 10" id="KW-0443">Lipid metabolism</keyword>
<dbReference type="RefSeq" id="WP_240986054.1">
    <property type="nucleotide sequence ID" value="NZ_CDGJ01000027.1"/>
</dbReference>
<evidence type="ECO:0000256" key="3">
    <source>
        <dbReference type="ARBA" id="ARBA00022516"/>
    </source>
</evidence>
<keyword evidence="6 10" id="KW-0594">Phospholipid biosynthesis</keyword>
<dbReference type="PANTHER" id="PTHR30100">
    <property type="entry name" value="FATTY ACID/PHOSPHOLIPID SYNTHESIS PROTEIN PLSX"/>
    <property type="match status" value="1"/>
</dbReference>
<dbReference type="GO" id="GO:0043811">
    <property type="term" value="F:phosphate:acyl-[acyl carrier protein] acyltransferase activity"/>
    <property type="evidence" value="ECO:0007669"/>
    <property type="project" value="UniProtKB-UniRule"/>
</dbReference>
<gene>
    <name evidence="10" type="primary">plsX</name>
    <name evidence="12" type="ORF">DEACI_0860</name>
    <name evidence="11" type="ORF">DEACI_3410</name>
</gene>
<dbReference type="Pfam" id="PF02504">
    <property type="entry name" value="FA_synthesis"/>
    <property type="match status" value="1"/>
</dbReference>
<evidence type="ECO:0000256" key="2">
    <source>
        <dbReference type="ARBA" id="ARBA00022490"/>
    </source>
</evidence>
<reference evidence="12" key="1">
    <citation type="submission" date="2014-11" db="EMBL/GenBank/DDBJ databases">
        <authorList>
            <person name="Hornung B.V."/>
        </authorList>
    </citation>
    <scope>NUCLEOTIDE SEQUENCE</scope>
    <source>
        <strain evidence="12">INE</strain>
    </source>
</reference>
<evidence type="ECO:0000256" key="8">
    <source>
        <dbReference type="ARBA" id="ARBA00024069"/>
    </source>
</evidence>
<comment type="similarity">
    <text evidence="10">Belongs to the PlsX family.</text>
</comment>
<dbReference type="SUPFAM" id="SSF53659">
    <property type="entry name" value="Isocitrate/Isopropylmalate dehydrogenase-like"/>
    <property type="match status" value="1"/>
</dbReference>
<comment type="catalytic activity">
    <reaction evidence="1 10">
        <text>a fatty acyl-[ACP] + phosphate = an acyl phosphate + holo-[ACP]</text>
        <dbReference type="Rhea" id="RHEA:42292"/>
        <dbReference type="Rhea" id="RHEA-COMP:9685"/>
        <dbReference type="Rhea" id="RHEA-COMP:14125"/>
        <dbReference type="ChEBI" id="CHEBI:43474"/>
        <dbReference type="ChEBI" id="CHEBI:59918"/>
        <dbReference type="ChEBI" id="CHEBI:64479"/>
        <dbReference type="ChEBI" id="CHEBI:138651"/>
        <dbReference type="EC" id="2.3.1.274"/>
    </reaction>
</comment>
<dbReference type="KEGG" id="aacx:DEACI_3410"/>